<feature type="region of interest" description="Disordered" evidence="1">
    <location>
        <begin position="271"/>
        <end position="302"/>
    </location>
</feature>
<name>A0A1Y1MUD6_PHOPY</name>
<sequence length="302" mass="34525">MPANCTVCNRLIQYQEDVRCAQCGSLAHMACTSTGGRNSTWVCCNFSTPNSKMGTGTLTNFVFTEEHFKNLMCQLLAINKNVQDSNALLKYQGEQLSVCIKEIELIKTENYNLKQKILLLEDQLHDTRNTENSYREIRDRIKRENNIMLFGLSEEISVPNSFEDHQLATKVISVIAPDATEKVIECTRIGKFAGRPRPLKVSFCDSKISRMILVNKKKLLPTEYHNIKIQADLTKNQLQHLKSLQKELKTRQDQGERNITIKYVNQSPQIVQLDEDSKRRGEGKDATPEKQNTKIFSSSNKH</sequence>
<organism evidence="2">
    <name type="scientific">Photinus pyralis</name>
    <name type="common">Common eastern firefly</name>
    <name type="synonym">Lampyris pyralis</name>
    <dbReference type="NCBI Taxonomy" id="7054"/>
    <lineage>
        <taxon>Eukaryota</taxon>
        <taxon>Metazoa</taxon>
        <taxon>Ecdysozoa</taxon>
        <taxon>Arthropoda</taxon>
        <taxon>Hexapoda</taxon>
        <taxon>Insecta</taxon>
        <taxon>Pterygota</taxon>
        <taxon>Neoptera</taxon>
        <taxon>Endopterygota</taxon>
        <taxon>Coleoptera</taxon>
        <taxon>Polyphaga</taxon>
        <taxon>Elateriformia</taxon>
        <taxon>Elateroidea</taxon>
        <taxon>Lampyridae</taxon>
        <taxon>Lampyrinae</taxon>
        <taxon>Photinus</taxon>
    </lineage>
</organism>
<dbReference type="EMBL" id="GEZM01020322">
    <property type="protein sequence ID" value="JAV89302.1"/>
    <property type="molecule type" value="Transcribed_RNA"/>
</dbReference>
<feature type="compositionally biased region" description="Polar residues" evidence="1">
    <location>
        <begin position="293"/>
        <end position="302"/>
    </location>
</feature>
<protein>
    <recommendedName>
        <fullName evidence="3">Phorbol-ester/DAG-type domain-containing protein</fullName>
    </recommendedName>
</protein>
<evidence type="ECO:0000313" key="2">
    <source>
        <dbReference type="EMBL" id="JAV89303.1"/>
    </source>
</evidence>
<dbReference type="EMBL" id="GEZM01020321">
    <property type="protein sequence ID" value="JAV89303.1"/>
    <property type="molecule type" value="Transcribed_RNA"/>
</dbReference>
<proteinExistence type="predicted"/>
<reference evidence="2" key="1">
    <citation type="journal article" date="2016" name="Sci. Rep.">
        <title>Molecular characterization of firefly nuptial gifts: a multi-omics approach sheds light on postcopulatory sexual selection.</title>
        <authorList>
            <person name="Al-Wathiqui N."/>
            <person name="Fallon T.R."/>
            <person name="South A."/>
            <person name="Weng J.K."/>
            <person name="Lewis S.M."/>
        </authorList>
    </citation>
    <scope>NUCLEOTIDE SEQUENCE</scope>
</reference>
<dbReference type="PANTHER" id="PTHR37445:SF3">
    <property type="entry name" value="ZINC FINGER PHD-TYPE DOMAIN-CONTAINING PROTEIN"/>
    <property type="match status" value="1"/>
</dbReference>
<dbReference type="AlphaFoldDB" id="A0A1Y1MUD6"/>
<evidence type="ECO:0000256" key="1">
    <source>
        <dbReference type="SAM" id="MobiDB-lite"/>
    </source>
</evidence>
<dbReference type="PANTHER" id="PTHR37445">
    <property type="entry name" value="PROTEIN CBG24663"/>
    <property type="match status" value="1"/>
</dbReference>
<accession>A0A1Y1MUD6</accession>
<feature type="compositionally biased region" description="Basic and acidic residues" evidence="1">
    <location>
        <begin position="275"/>
        <end position="292"/>
    </location>
</feature>
<evidence type="ECO:0008006" key="3">
    <source>
        <dbReference type="Google" id="ProtNLM"/>
    </source>
</evidence>